<dbReference type="GO" id="GO:0005886">
    <property type="term" value="C:plasma membrane"/>
    <property type="evidence" value="ECO:0007669"/>
    <property type="project" value="TreeGrafter"/>
</dbReference>
<keyword evidence="3" id="KW-0589">Pheromone response</keyword>
<name>A0A9P5JYA0_9AGAM</name>
<dbReference type="PRINTS" id="PR00899">
    <property type="entry name" value="GPCRSTE3"/>
</dbReference>
<evidence type="ECO:0000256" key="8">
    <source>
        <dbReference type="ARBA" id="ARBA00023170"/>
    </source>
</evidence>
<evidence type="ECO:0000256" key="6">
    <source>
        <dbReference type="ARBA" id="ARBA00023040"/>
    </source>
</evidence>
<proteinExistence type="inferred from homology"/>
<dbReference type="OrthoDB" id="2874149at2759"/>
<gene>
    <name evidence="11" type="ORF">DFH94DRAFT_278769</name>
</gene>
<keyword evidence="12" id="KW-1185">Reference proteome</keyword>
<reference evidence="11" key="1">
    <citation type="submission" date="2019-10" db="EMBL/GenBank/DDBJ databases">
        <authorList>
            <consortium name="DOE Joint Genome Institute"/>
            <person name="Kuo A."/>
            <person name="Miyauchi S."/>
            <person name="Kiss E."/>
            <person name="Drula E."/>
            <person name="Kohler A."/>
            <person name="Sanchez-Garcia M."/>
            <person name="Andreopoulos B."/>
            <person name="Barry K.W."/>
            <person name="Bonito G."/>
            <person name="Buee M."/>
            <person name="Carver A."/>
            <person name="Chen C."/>
            <person name="Cichocki N."/>
            <person name="Clum A."/>
            <person name="Culley D."/>
            <person name="Crous P.W."/>
            <person name="Fauchery L."/>
            <person name="Girlanda M."/>
            <person name="Hayes R."/>
            <person name="Keri Z."/>
            <person name="LaButti K."/>
            <person name="Lipzen A."/>
            <person name="Lombard V."/>
            <person name="Magnuson J."/>
            <person name="Maillard F."/>
            <person name="Morin E."/>
            <person name="Murat C."/>
            <person name="Nolan M."/>
            <person name="Ohm R."/>
            <person name="Pangilinan J."/>
            <person name="Pereira M."/>
            <person name="Perotto S."/>
            <person name="Peter M."/>
            <person name="Riley R."/>
            <person name="Sitrit Y."/>
            <person name="Stielow B."/>
            <person name="Szollosi G."/>
            <person name="Zifcakova L."/>
            <person name="Stursova M."/>
            <person name="Spatafora J.W."/>
            <person name="Tedersoo L."/>
            <person name="Vaario L.-M."/>
            <person name="Yamada A."/>
            <person name="Yan M."/>
            <person name="Wang P."/>
            <person name="Xu J."/>
            <person name="Bruns T."/>
            <person name="Baldrian P."/>
            <person name="Vilgalys R."/>
            <person name="Henrissat B."/>
            <person name="Grigoriev I.V."/>
            <person name="Hibbett D."/>
            <person name="Nagy L.G."/>
            <person name="Martin F.M."/>
        </authorList>
    </citation>
    <scope>NUCLEOTIDE SEQUENCE</scope>
    <source>
        <strain evidence="11">Prilba</strain>
    </source>
</reference>
<evidence type="ECO:0000256" key="1">
    <source>
        <dbReference type="ARBA" id="ARBA00004141"/>
    </source>
</evidence>
<evidence type="ECO:0000256" key="2">
    <source>
        <dbReference type="ARBA" id="ARBA00011085"/>
    </source>
</evidence>
<evidence type="ECO:0000313" key="12">
    <source>
        <dbReference type="Proteomes" id="UP000759537"/>
    </source>
</evidence>
<organism evidence="11 12">
    <name type="scientific">Russula ochroleuca</name>
    <dbReference type="NCBI Taxonomy" id="152965"/>
    <lineage>
        <taxon>Eukaryota</taxon>
        <taxon>Fungi</taxon>
        <taxon>Dikarya</taxon>
        <taxon>Basidiomycota</taxon>
        <taxon>Agaricomycotina</taxon>
        <taxon>Agaricomycetes</taxon>
        <taxon>Russulales</taxon>
        <taxon>Russulaceae</taxon>
        <taxon>Russula</taxon>
    </lineage>
</organism>
<dbReference type="Proteomes" id="UP000759537">
    <property type="component" value="Unassembled WGS sequence"/>
</dbReference>
<dbReference type="GO" id="GO:0004932">
    <property type="term" value="F:mating-type factor pheromone receptor activity"/>
    <property type="evidence" value="ECO:0007669"/>
    <property type="project" value="InterPro"/>
</dbReference>
<sequence>MRSIIYVDIWDVRDPCIEYIRNSLRPRFTPGLAISSRAQQELSFSSILSITPHLRTTMSSHPNQLYSALSFIGFVMCAIPFYWHLEAWNTATCLFMIWTGLGCLMQSINSIVWNGNMINRAPVYCDIFALNVAIPACINRRLYKIATANAAMTTHDRGAVR</sequence>
<evidence type="ECO:0000256" key="10">
    <source>
        <dbReference type="SAM" id="Phobius"/>
    </source>
</evidence>
<evidence type="ECO:0000256" key="3">
    <source>
        <dbReference type="ARBA" id="ARBA00022507"/>
    </source>
</evidence>
<protein>
    <submittedName>
        <fullName evidence="11">Pheromone A receptor-domain-containing protein</fullName>
    </submittedName>
</protein>
<feature type="transmembrane region" description="Helical" evidence="10">
    <location>
        <begin position="95"/>
        <end position="113"/>
    </location>
</feature>
<evidence type="ECO:0000256" key="9">
    <source>
        <dbReference type="ARBA" id="ARBA00023224"/>
    </source>
</evidence>
<comment type="subcellular location">
    <subcellularLocation>
        <location evidence="1">Membrane</location>
        <topology evidence="1">Multi-pass membrane protein</topology>
    </subcellularLocation>
</comment>
<reference evidence="11" key="2">
    <citation type="journal article" date="2020" name="Nat. Commun.">
        <title>Large-scale genome sequencing of mycorrhizal fungi provides insights into the early evolution of symbiotic traits.</title>
        <authorList>
            <person name="Miyauchi S."/>
            <person name="Kiss E."/>
            <person name="Kuo A."/>
            <person name="Drula E."/>
            <person name="Kohler A."/>
            <person name="Sanchez-Garcia M."/>
            <person name="Morin E."/>
            <person name="Andreopoulos B."/>
            <person name="Barry K.W."/>
            <person name="Bonito G."/>
            <person name="Buee M."/>
            <person name="Carver A."/>
            <person name="Chen C."/>
            <person name="Cichocki N."/>
            <person name="Clum A."/>
            <person name="Culley D."/>
            <person name="Crous P.W."/>
            <person name="Fauchery L."/>
            <person name="Girlanda M."/>
            <person name="Hayes R.D."/>
            <person name="Keri Z."/>
            <person name="LaButti K."/>
            <person name="Lipzen A."/>
            <person name="Lombard V."/>
            <person name="Magnuson J."/>
            <person name="Maillard F."/>
            <person name="Murat C."/>
            <person name="Nolan M."/>
            <person name="Ohm R.A."/>
            <person name="Pangilinan J."/>
            <person name="Pereira M.F."/>
            <person name="Perotto S."/>
            <person name="Peter M."/>
            <person name="Pfister S."/>
            <person name="Riley R."/>
            <person name="Sitrit Y."/>
            <person name="Stielow J.B."/>
            <person name="Szollosi G."/>
            <person name="Zifcakova L."/>
            <person name="Stursova M."/>
            <person name="Spatafora J.W."/>
            <person name="Tedersoo L."/>
            <person name="Vaario L.M."/>
            <person name="Yamada A."/>
            <person name="Yan M."/>
            <person name="Wang P."/>
            <person name="Xu J."/>
            <person name="Bruns T."/>
            <person name="Baldrian P."/>
            <person name="Vilgalys R."/>
            <person name="Dunand C."/>
            <person name="Henrissat B."/>
            <person name="Grigoriev I.V."/>
            <person name="Hibbett D."/>
            <person name="Nagy L.G."/>
            <person name="Martin F.M."/>
        </authorList>
    </citation>
    <scope>NUCLEOTIDE SEQUENCE</scope>
    <source>
        <strain evidence="11">Prilba</strain>
    </source>
</reference>
<dbReference type="Pfam" id="PF02076">
    <property type="entry name" value="STE3"/>
    <property type="match status" value="1"/>
</dbReference>
<accession>A0A9P5JYA0</accession>
<evidence type="ECO:0000256" key="7">
    <source>
        <dbReference type="ARBA" id="ARBA00023136"/>
    </source>
</evidence>
<comment type="similarity">
    <text evidence="2">Belongs to the G-protein coupled receptor 4 family.</text>
</comment>
<keyword evidence="7 10" id="KW-0472">Membrane</keyword>
<evidence type="ECO:0000313" key="11">
    <source>
        <dbReference type="EMBL" id="KAF8468716.1"/>
    </source>
</evidence>
<evidence type="ECO:0000256" key="4">
    <source>
        <dbReference type="ARBA" id="ARBA00022692"/>
    </source>
</evidence>
<evidence type="ECO:0000256" key="5">
    <source>
        <dbReference type="ARBA" id="ARBA00022989"/>
    </source>
</evidence>
<dbReference type="PANTHER" id="PTHR28097:SF1">
    <property type="entry name" value="PHEROMONE A FACTOR RECEPTOR"/>
    <property type="match status" value="1"/>
</dbReference>
<keyword evidence="5 10" id="KW-1133">Transmembrane helix</keyword>
<dbReference type="AlphaFoldDB" id="A0A9P5JYA0"/>
<feature type="transmembrane region" description="Helical" evidence="10">
    <location>
        <begin position="65"/>
        <end position="83"/>
    </location>
</feature>
<dbReference type="InterPro" id="IPR001499">
    <property type="entry name" value="GPCR_STE3"/>
</dbReference>
<dbReference type="PANTHER" id="PTHR28097">
    <property type="entry name" value="PHEROMONE A FACTOR RECEPTOR"/>
    <property type="match status" value="1"/>
</dbReference>
<dbReference type="EMBL" id="WHVB01000030">
    <property type="protein sequence ID" value="KAF8468716.1"/>
    <property type="molecule type" value="Genomic_DNA"/>
</dbReference>
<keyword evidence="9" id="KW-0807">Transducer</keyword>
<keyword evidence="8 11" id="KW-0675">Receptor</keyword>
<comment type="caution">
    <text evidence="11">The sequence shown here is derived from an EMBL/GenBank/DDBJ whole genome shotgun (WGS) entry which is preliminary data.</text>
</comment>
<keyword evidence="4 10" id="KW-0812">Transmembrane</keyword>
<dbReference type="GO" id="GO:0000750">
    <property type="term" value="P:pheromone-dependent signal transduction involved in conjugation with cellular fusion"/>
    <property type="evidence" value="ECO:0007669"/>
    <property type="project" value="TreeGrafter"/>
</dbReference>
<keyword evidence="6" id="KW-0297">G-protein coupled receptor</keyword>